<feature type="transmembrane region" description="Helical" evidence="6">
    <location>
        <begin position="200"/>
        <end position="219"/>
    </location>
</feature>
<keyword evidence="5 6" id="KW-0472">Membrane</keyword>
<evidence type="ECO:0000313" key="9">
    <source>
        <dbReference type="Proteomes" id="UP000652176"/>
    </source>
</evidence>
<dbReference type="InterPro" id="IPR037185">
    <property type="entry name" value="EmrE-like"/>
</dbReference>
<dbReference type="InterPro" id="IPR000620">
    <property type="entry name" value="EamA_dom"/>
</dbReference>
<organism evidence="8 9">
    <name type="scientific">Methylomonas albis</name>
    <dbReference type="NCBI Taxonomy" id="1854563"/>
    <lineage>
        <taxon>Bacteria</taxon>
        <taxon>Pseudomonadati</taxon>
        <taxon>Pseudomonadota</taxon>
        <taxon>Gammaproteobacteria</taxon>
        <taxon>Methylococcales</taxon>
        <taxon>Methylococcaceae</taxon>
        <taxon>Methylomonas</taxon>
    </lineage>
</organism>
<feature type="transmembrane region" description="Helical" evidence="6">
    <location>
        <begin position="89"/>
        <end position="111"/>
    </location>
</feature>
<evidence type="ECO:0000259" key="7">
    <source>
        <dbReference type="Pfam" id="PF00892"/>
    </source>
</evidence>
<feature type="transmembrane region" description="Helical" evidence="6">
    <location>
        <begin position="31"/>
        <end position="52"/>
    </location>
</feature>
<protein>
    <submittedName>
        <fullName evidence="8">DMT family transporter</fullName>
    </submittedName>
</protein>
<feature type="domain" description="EamA" evidence="7">
    <location>
        <begin position="172"/>
        <end position="302"/>
    </location>
</feature>
<evidence type="ECO:0000256" key="3">
    <source>
        <dbReference type="ARBA" id="ARBA00022692"/>
    </source>
</evidence>
<evidence type="ECO:0000256" key="5">
    <source>
        <dbReference type="ARBA" id="ARBA00023136"/>
    </source>
</evidence>
<keyword evidence="4 6" id="KW-1133">Transmembrane helix</keyword>
<feature type="transmembrane region" description="Helical" evidence="6">
    <location>
        <begin position="169"/>
        <end position="188"/>
    </location>
</feature>
<keyword evidence="3 6" id="KW-0812">Transmembrane</keyword>
<evidence type="ECO:0000256" key="1">
    <source>
        <dbReference type="ARBA" id="ARBA00004141"/>
    </source>
</evidence>
<evidence type="ECO:0000313" key="8">
    <source>
        <dbReference type="EMBL" id="MBD9356163.1"/>
    </source>
</evidence>
<evidence type="ECO:0000256" key="6">
    <source>
        <dbReference type="SAM" id="Phobius"/>
    </source>
</evidence>
<dbReference type="EMBL" id="JACXSS010000001">
    <property type="protein sequence ID" value="MBD9356163.1"/>
    <property type="molecule type" value="Genomic_DNA"/>
</dbReference>
<feature type="transmembrane region" description="Helical" evidence="6">
    <location>
        <begin position="58"/>
        <end position="77"/>
    </location>
</feature>
<gene>
    <name evidence="8" type="ORF">IE877_09720</name>
</gene>
<name>A0ABR9CZ66_9GAMM</name>
<comment type="subcellular location">
    <subcellularLocation>
        <location evidence="1">Membrane</location>
        <topology evidence="1">Multi-pass membrane protein</topology>
    </subcellularLocation>
</comment>
<dbReference type="Proteomes" id="UP000652176">
    <property type="component" value="Unassembled WGS sequence"/>
</dbReference>
<feature type="transmembrane region" description="Helical" evidence="6">
    <location>
        <begin position="231"/>
        <end position="252"/>
    </location>
</feature>
<dbReference type="Pfam" id="PF00892">
    <property type="entry name" value="EamA"/>
    <property type="match status" value="2"/>
</dbReference>
<dbReference type="PANTHER" id="PTHR32322">
    <property type="entry name" value="INNER MEMBRANE TRANSPORTER"/>
    <property type="match status" value="1"/>
</dbReference>
<feature type="transmembrane region" description="Helical" evidence="6">
    <location>
        <begin position="117"/>
        <end position="137"/>
    </location>
</feature>
<dbReference type="RefSeq" id="WP_192374543.1">
    <property type="nucleotide sequence ID" value="NZ_CAJHIV010000001.1"/>
</dbReference>
<feature type="domain" description="EamA" evidence="7">
    <location>
        <begin position="29"/>
        <end position="161"/>
    </location>
</feature>
<comment type="caution">
    <text evidence="8">The sequence shown here is derived from an EMBL/GenBank/DDBJ whole genome shotgun (WGS) entry which is preliminary data.</text>
</comment>
<dbReference type="InterPro" id="IPR050638">
    <property type="entry name" value="AA-Vitamin_Transporters"/>
</dbReference>
<accession>A0ABR9CZ66</accession>
<evidence type="ECO:0000256" key="2">
    <source>
        <dbReference type="ARBA" id="ARBA00007362"/>
    </source>
</evidence>
<reference evidence="8 9" key="1">
    <citation type="submission" date="2020-09" db="EMBL/GenBank/DDBJ databases">
        <title>Methylomonas albis sp. nov. and Methylomonas fluvii sp. nov.: Two cold-adapted methanotrophs from the River Elbe and an amended description of Methylovulum psychrotolerans strain Eb1.</title>
        <authorList>
            <person name="Bussmann I.K."/>
            <person name="Klings K.-W."/>
            <person name="Warnstedt J."/>
            <person name="Hoppert M."/>
            <person name="Saborowski A."/>
            <person name="Horn F."/>
            <person name="Liebner S."/>
        </authorList>
    </citation>
    <scope>NUCLEOTIDE SEQUENCE [LARGE SCALE GENOMIC DNA]</scope>
    <source>
        <strain evidence="8 9">EbA</strain>
    </source>
</reference>
<proteinExistence type="inferred from homology"/>
<feature type="transmembrane region" description="Helical" evidence="6">
    <location>
        <begin position="144"/>
        <end position="163"/>
    </location>
</feature>
<sequence length="312" mass="33226">MKLRLLRRAAFAAGDLTPSTTSQTSELTRGYWFGCAGILGFSLTLPATRLAVAELDPVFVGLGRAVVASLLAALALWWRGGRLPKGWQWLRLAATAGGVVIGFPLLSALALRQVSAVHGAVVVGLTPLLTAGFGVLLSGERPAWQFWLATALGSTAILVFVYLSGAEVLQQADLYLLAAIACAAYGYAEGARLSKQLGAWQTISWALLMTAPLLLPWVVEAAPPRFDLIRWPSLLGFAYVSVVSMYLAFFAWYRGLALGGTARIGQLQLLQPFLSMAAGSVLIGESVEIEQLVTVSVVVACVLAGRKPQNQR</sequence>
<evidence type="ECO:0000256" key="4">
    <source>
        <dbReference type="ARBA" id="ARBA00022989"/>
    </source>
</evidence>
<keyword evidence="9" id="KW-1185">Reference proteome</keyword>
<dbReference type="PANTHER" id="PTHR32322:SF2">
    <property type="entry name" value="EAMA DOMAIN-CONTAINING PROTEIN"/>
    <property type="match status" value="1"/>
</dbReference>
<dbReference type="SUPFAM" id="SSF103481">
    <property type="entry name" value="Multidrug resistance efflux transporter EmrE"/>
    <property type="match status" value="2"/>
</dbReference>
<comment type="similarity">
    <text evidence="2">Belongs to the EamA transporter family.</text>
</comment>